<dbReference type="PANTHER" id="PTHR21705">
    <property type="entry name" value="RAI16 PROTEIN-RELATED"/>
    <property type="match status" value="1"/>
</dbReference>
<evidence type="ECO:0000259" key="3">
    <source>
        <dbReference type="Pfam" id="PF19314"/>
    </source>
</evidence>
<dbReference type="InterPro" id="IPR019384">
    <property type="entry name" value="FHIP"/>
</dbReference>
<dbReference type="Proteomes" id="UP000593567">
    <property type="component" value="Unassembled WGS sequence"/>
</dbReference>
<organism evidence="4 5">
    <name type="scientific">Bugula neritina</name>
    <name type="common">Brown bryozoan</name>
    <name type="synonym">Sertularia neritina</name>
    <dbReference type="NCBI Taxonomy" id="10212"/>
    <lineage>
        <taxon>Eukaryota</taxon>
        <taxon>Metazoa</taxon>
        <taxon>Spiralia</taxon>
        <taxon>Lophotrochozoa</taxon>
        <taxon>Bryozoa</taxon>
        <taxon>Gymnolaemata</taxon>
        <taxon>Cheilostomatida</taxon>
        <taxon>Flustrina</taxon>
        <taxon>Buguloidea</taxon>
        <taxon>Bugulidae</taxon>
        <taxon>Bugula</taxon>
    </lineage>
</organism>
<sequence length="1083" mass="119854">MDVFRNIKLRRNNPANQKSSHSSKNGQTRPSINLAHAPSVEVFQNHWRQALTVIKRHAATDSTRNLTFDDVTLVMQNVERMSDILVVEEEENGQQGLCLVYLLAEDILDQLISWCLNSGVYENKIKYELLKILENLISQSLQPLLYHKPVIKPLLQLLGSCVDSGLTEIENNVILLLHQLCVCISRNPQYLELFFNVSYSSGQNNFLIFCLLIPYIHREGTLGQQARDALLLIMAASARNQVIGKYIANNSDFCPVLATGLSALYSSLPHKVRPEGHEDWYRIEKEHYLHMPDVQMIINCLEFCNAVVQVAHVLVGQQLIDYIYNGFLLPVMAPALLQSAIEEQVSAIAYLELFVRTITEPSLLRAFLHFILTTKHDDVVILDWLIDRVNSSTKLCMVSLSLFKTLIELNCEDIMFGLCFKYLYRLTHVMQSQRRAVKQLDIYGHIADKLLQLEPDCCQVILSEEQERLLVSYNDGIFSSGHTPLAASLREYKSSYNDYLVDAREMIDQCRAFCSTWCFIYDGEIPPHNAMLEASNSKDRAQSNPSSASKYDTPDLSLVDDVPLISFDTSVENAASSTDDSPYFMRLHSEDSPLIDISADNSQTVTPLAAEDVPLCIADETVEHQSKLSQNSATLSAASDVPLCLADSGLEPEIKLTSDTVSPRGAAGVPHTSTYGNVEPQAKSAPVDEPLLVLGDDQSNFTLNILLQSQNAGIPPTLSPPLTELSQESTALSPPQVPSVDNSHLDITTTSSTAAQMSSTDQLDSFLSYLDRSVDAAPLDPDKSEEDLLQEIDAAIGQAEISVQKRKESVASMQRPLSFSAFETAEGVSALKSHPVDIGTQEEVTSASKTSTKGTAKFNLKLDSGGDNSPSIGLFMATLLNKLENMMNNSLAVNLLLTGVITRLASYSQPLLRSFLLNTSAVFHPSVKSLTQVLNSVKVKVDMFAAKVPNFNVLLLQARKIMIDKIDAADVEADGAEAKHSSSSSGDAESSRTAGKRITDFFKRDKHTKQPIQPELVVEANGYRFSNVKSPEKIKLETPEARLNKMNTKKAVFCALVLEEFVKELAALSQEHAIQSDEGYYTE</sequence>
<evidence type="ECO:0000313" key="4">
    <source>
        <dbReference type="EMBL" id="KAF6019090.1"/>
    </source>
</evidence>
<dbReference type="EMBL" id="VXIV02003254">
    <property type="protein sequence ID" value="KAF6019090.1"/>
    <property type="molecule type" value="Genomic_DNA"/>
</dbReference>
<dbReference type="Pfam" id="PF10257">
    <property type="entry name" value="RAI16-like"/>
    <property type="match status" value="1"/>
</dbReference>
<name>A0A7J7IYZ6_BUGNE</name>
<feature type="compositionally biased region" description="Polar residues" evidence="2">
    <location>
        <begin position="13"/>
        <end position="31"/>
    </location>
</feature>
<dbReference type="Pfam" id="PF19314">
    <property type="entry name" value="DUF5917"/>
    <property type="match status" value="1"/>
</dbReference>
<dbReference type="Pfam" id="PF19311">
    <property type="entry name" value="KELAA"/>
    <property type="match status" value="1"/>
</dbReference>
<evidence type="ECO:0000313" key="5">
    <source>
        <dbReference type="Proteomes" id="UP000593567"/>
    </source>
</evidence>
<keyword evidence="5" id="KW-1185">Reference proteome</keyword>
<feature type="compositionally biased region" description="Polar residues" evidence="2">
    <location>
        <begin position="727"/>
        <end position="741"/>
    </location>
</feature>
<feature type="region of interest" description="Disordered" evidence="2">
    <location>
        <begin position="8"/>
        <end position="31"/>
    </location>
</feature>
<gene>
    <name evidence="4" type="ORF">EB796_022587</name>
</gene>
<proteinExistence type="inferred from homology"/>
<dbReference type="AlphaFoldDB" id="A0A7J7IYZ6"/>
<evidence type="ECO:0000256" key="1">
    <source>
        <dbReference type="ARBA" id="ARBA00024336"/>
    </source>
</evidence>
<comment type="similarity">
    <text evidence="1">Belongs to the FHIP family.</text>
</comment>
<evidence type="ECO:0000256" key="2">
    <source>
        <dbReference type="SAM" id="MobiDB-lite"/>
    </source>
</evidence>
<accession>A0A7J7IYZ6</accession>
<dbReference type="InterPro" id="IPR045668">
    <property type="entry name" value="FHIP_KELAA_motif"/>
</dbReference>
<feature type="region of interest" description="Disordered" evidence="2">
    <location>
        <begin position="660"/>
        <end position="683"/>
    </location>
</feature>
<protein>
    <submittedName>
        <fullName evidence="4">FAM160A1</fullName>
    </submittedName>
</protein>
<dbReference type="InterPro" id="IPR045669">
    <property type="entry name" value="FHIP_C"/>
</dbReference>
<feature type="domain" description="FHF complex subunit HOOK-interacting protein C-terminal" evidence="3">
    <location>
        <begin position="873"/>
        <end position="964"/>
    </location>
</feature>
<dbReference type="OrthoDB" id="6287422at2759"/>
<dbReference type="PANTHER" id="PTHR21705:SF11">
    <property type="entry name" value="FHIP FAMILY PROTEIN CG3558"/>
    <property type="match status" value="1"/>
</dbReference>
<reference evidence="4" key="1">
    <citation type="submission" date="2020-06" db="EMBL/GenBank/DDBJ databases">
        <title>Draft genome of Bugula neritina, a colonial animal packing powerful symbionts and potential medicines.</title>
        <authorList>
            <person name="Rayko M."/>
        </authorList>
    </citation>
    <scope>NUCLEOTIDE SEQUENCE [LARGE SCALE GENOMIC DNA]</scope>
    <source>
        <strain evidence="4">Kwan_BN1</strain>
    </source>
</reference>
<comment type="caution">
    <text evidence="4">The sequence shown here is derived from an EMBL/GenBank/DDBJ whole genome shotgun (WGS) entry which is preliminary data.</text>
</comment>
<feature type="region of interest" description="Disordered" evidence="2">
    <location>
        <begin position="717"/>
        <end position="741"/>
    </location>
</feature>